<dbReference type="InterPro" id="IPR036390">
    <property type="entry name" value="WH_DNA-bd_sf"/>
</dbReference>
<keyword evidence="6" id="KW-0175">Coiled coil</keyword>
<feature type="domain" description="FtsK" evidence="8">
    <location>
        <begin position="514"/>
        <end position="701"/>
    </location>
</feature>
<dbReference type="SUPFAM" id="SSF46785">
    <property type="entry name" value="Winged helix' DNA-binding domain"/>
    <property type="match status" value="1"/>
</dbReference>
<dbReference type="Gene3D" id="3.30.980.40">
    <property type="match status" value="1"/>
</dbReference>
<dbReference type="InterPro" id="IPR041027">
    <property type="entry name" value="FtsK_alpha"/>
</dbReference>
<feature type="transmembrane region" description="Helical" evidence="7">
    <location>
        <begin position="135"/>
        <end position="152"/>
    </location>
</feature>
<evidence type="ECO:0000259" key="8">
    <source>
        <dbReference type="PROSITE" id="PS50901"/>
    </source>
</evidence>
<evidence type="ECO:0000313" key="10">
    <source>
        <dbReference type="Proteomes" id="UP000419017"/>
    </source>
</evidence>
<dbReference type="EMBL" id="CABWIB010000001">
    <property type="protein sequence ID" value="VWL85530.1"/>
    <property type="molecule type" value="Genomic_DNA"/>
</dbReference>
<keyword evidence="7" id="KW-0472">Membrane</keyword>
<keyword evidence="7" id="KW-1133">Transmembrane helix</keyword>
<dbReference type="AlphaFoldDB" id="A0A6I8M7R6"/>
<feature type="transmembrane region" description="Helical" evidence="7">
    <location>
        <begin position="93"/>
        <end position="115"/>
    </location>
</feature>
<dbReference type="InterPro" id="IPR003593">
    <property type="entry name" value="AAA+_ATPase"/>
</dbReference>
<dbReference type="Pfam" id="PF01580">
    <property type="entry name" value="FtsK_SpoIIIE"/>
    <property type="match status" value="1"/>
</dbReference>
<feature type="transmembrane region" description="Helical" evidence="7">
    <location>
        <begin position="159"/>
        <end position="181"/>
    </location>
</feature>
<feature type="transmembrane region" description="Helical" evidence="7">
    <location>
        <begin position="59"/>
        <end position="84"/>
    </location>
</feature>
<dbReference type="Pfam" id="PF17854">
    <property type="entry name" value="FtsK_alpha"/>
    <property type="match status" value="1"/>
</dbReference>
<proteinExistence type="inferred from homology"/>
<dbReference type="InterPro" id="IPR027417">
    <property type="entry name" value="P-loop_NTPase"/>
</dbReference>
<name>A0A6I8M7R6_9FUSO</name>
<evidence type="ECO:0000256" key="1">
    <source>
        <dbReference type="ARBA" id="ARBA00006474"/>
    </source>
</evidence>
<dbReference type="InterPro" id="IPR036388">
    <property type="entry name" value="WH-like_DNA-bd_sf"/>
</dbReference>
<keyword evidence="7" id="KW-0812">Transmembrane</keyword>
<sequence>MNKNNTKLQQEIKKKENKKVLRFLIGIILLVFSSFMLYVSFTPEKFIVLNNIAYKVYYVFNMLLGTSFYIFFSFLIILSIIILINKSLNYIRIIYFAIFFIIISSYKTITVIPTITNEGMIGAGRKLIEQAFEGYGAGLFGAFVSIPMYSFNNLNEYKIFIFILALLFLFLSARGIIKLFFEFIFYTFDYYDSDEYKTKKRMKEIKLEEERKAKKLKIEKEDLAYKRLIVNIVDSKLEKELKTNNNAKNEEKKIYSEKEDFENRQRWLEIINEQKEIELEKIEEEKEEKIKAKTESLVISSIKQEKIEEEKVEEKIENITKEEVEVPVPEEIKPINTFENEEEVIETNFINDEIIKTPEPEKIETENNFEKVLEREELKKSIENIFVYKKMDDSEKEKMLKYIEENIQKLEDALLSYGVEAKVVDYTTGPTVTRYEITIPSGTRVKKVTSLSDEIAMNLSAESIRFEAPIPGKNTIGIETPNKIKETVFFSNLIHSKELDKGDLNVVLGKDVVGREKIIDIAKMPHLLIAGQTGAGKSVAINTFIATLISKKSPDEVKFIMIDPKMVELMPYKDIPHLLVPVIYDPNQATIALKWAETEMDERYKKLAKLGFKKITDYNSKNENDKMPFIVVVIDELADLMMSSANSVESSIARIAQKARAVGIHLIVATQRPSTDVITGMIKANLPSRISFALPSYNDSRTILDQGGSEKLLGKGDMLLIENGSAKLERIQGAYISDDEVYKLTEVLKENMPPNYNMDILVPNEEDTNTDSLYEQALILVEEVDDKVSINMLQNNLKLGFNRARNLMNTLKENGVLDVNGYKL</sequence>
<dbReference type="Gene3D" id="3.40.50.300">
    <property type="entry name" value="P-loop containing nucleotide triphosphate hydrolases"/>
    <property type="match status" value="1"/>
</dbReference>
<dbReference type="InterPro" id="IPR002543">
    <property type="entry name" value="FtsK_dom"/>
</dbReference>
<dbReference type="RefSeq" id="WP_156683518.1">
    <property type="nucleotide sequence ID" value="NZ_CABWIB010000001.1"/>
</dbReference>
<accession>A0A6I8M7R6</accession>
<dbReference type="GO" id="GO:0003677">
    <property type="term" value="F:DNA binding"/>
    <property type="evidence" value="ECO:0007669"/>
    <property type="project" value="UniProtKB-KW"/>
</dbReference>
<feature type="transmembrane region" description="Helical" evidence="7">
    <location>
        <begin position="20"/>
        <end position="39"/>
    </location>
</feature>
<reference evidence="9 10" key="1">
    <citation type="submission" date="2019-10" db="EMBL/GenBank/DDBJ databases">
        <authorList>
            <person name="Blom J."/>
        </authorList>
    </citation>
    <scope>NUCLEOTIDE SEQUENCE [LARGE SCALE GENOMIC DNA]</scope>
    <source>
        <strain evidence="9 10">ES3154-GLU</strain>
    </source>
</reference>
<dbReference type="InterPro" id="IPR050206">
    <property type="entry name" value="FtsK/SpoIIIE/SftA"/>
</dbReference>
<comment type="similarity">
    <text evidence="1">Belongs to the FtsK/SpoIIIE/SftA family.</text>
</comment>
<evidence type="ECO:0000256" key="7">
    <source>
        <dbReference type="SAM" id="Phobius"/>
    </source>
</evidence>
<dbReference type="Gene3D" id="1.10.10.10">
    <property type="entry name" value="Winged helix-like DNA-binding domain superfamily/Winged helix DNA-binding domain"/>
    <property type="match status" value="1"/>
</dbReference>
<evidence type="ECO:0000256" key="3">
    <source>
        <dbReference type="ARBA" id="ARBA00022840"/>
    </source>
</evidence>
<keyword evidence="10" id="KW-1185">Reference proteome</keyword>
<keyword evidence="4" id="KW-0238">DNA-binding</keyword>
<feature type="coiled-coil region" evidence="6">
    <location>
        <begin position="199"/>
        <end position="322"/>
    </location>
</feature>
<dbReference type="GO" id="GO:0005524">
    <property type="term" value="F:ATP binding"/>
    <property type="evidence" value="ECO:0007669"/>
    <property type="project" value="UniProtKB-UniRule"/>
</dbReference>
<dbReference type="Pfam" id="PF09397">
    <property type="entry name" value="FtsK_gamma"/>
    <property type="match status" value="1"/>
</dbReference>
<dbReference type="PANTHER" id="PTHR22683">
    <property type="entry name" value="SPORULATION PROTEIN RELATED"/>
    <property type="match status" value="1"/>
</dbReference>
<dbReference type="InterPro" id="IPR018541">
    <property type="entry name" value="Ftsk_gamma"/>
</dbReference>
<dbReference type="SMART" id="SM00843">
    <property type="entry name" value="Ftsk_gamma"/>
    <property type="match status" value="1"/>
</dbReference>
<evidence type="ECO:0000256" key="6">
    <source>
        <dbReference type="SAM" id="Coils"/>
    </source>
</evidence>
<evidence type="ECO:0000313" key="9">
    <source>
        <dbReference type="EMBL" id="VWL85530.1"/>
    </source>
</evidence>
<gene>
    <name evidence="9" type="ORF">OMES3154_00816</name>
</gene>
<dbReference type="SUPFAM" id="SSF52540">
    <property type="entry name" value="P-loop containing nucleoside triphosphate hydrolases"/>
    <property type="match status" value="1"/>
</dbReference>
<dbReference type="PANTHER" id="PTHR22683:SF41">
    <property type="entry name" value="DNA TRANSLOCASE FTSK"/>
    <property type="match status" value="1"/>
</dbReference>
<evidence type="ECO:0000256" key="2">
    <source>
        <dbReference type="ARBA" id="ARBA00022741"/>
    </source>
</evidence>
<organism evidence="9 10">
    <name type="scientific">Oceanivirga miroungae</name>
    <dbReference type="NCBI Taxonomy" id="1130046"/>
    <lineage>
        <taxon>Bacteria</taxon>
        <taxon>Fusobacteriati</taxon>
        <taxon>Fusobacteriota</taxon>
        <taxon>Fusobacteriia</taxon>
        <taxon>Fusobacteriales</taxon>
        <taxon>Leptotrichiaceae</taxon>
        <taxon>Oceanivirga</taxon>
    </lineage>
</organism>
<dbReference type="PROSITE" id="PS50901">
    <property type="entry name" value="FTSK"/>
    <property type="match status" value="1"/>
</dbReference>
<dbReference type="Proteomes" id="UP000419017">
    <property type="component" value="Unassembled WGS sequence"/>
</dbReference>
<keyword evidence="3 5" id="KW-0067">ATP-binding</keyword>
<keyword evidence="2 5" id="KW-0547">Nucleotide-binding</keyword>
<dbReference type="SMART" id="SM00382">
    <property type="entry name" value="AAA"/>
    <property type="match status" value="1"/>
</dbReference>
<feature type="binding site" evidence="5">
    <location>
        <begin position="531"/>
        <end position="538"/>
    </location>
    <ligand>
        <name>ATP</name>
        <dbReference type="ChEBI" id="CHEBI:30616"/>
    </ligand>
</feature>
<evidence type="ECO:0000256" key="5">
    <source>
        <dbReference type="PROSITE-ProRule" id="PRU00289"/>
    </source>
</evidence>
<protein>
    <submittedName>
        <fullName evidence="9">Type VII secretion system protein EssC, FtsK/SpoIIIE family ATPase</fullName>
    </submittedName>
</protein>
<evidence type="ECO:0000256" key="4">
    <source>
        <dbReference type="ARBA" id="ARBA00023125"/>
    </source>
</evidence>